<name>A0AAU8ZJ03_MORMO</name>
<sequence length="61" mass="6429">MCHLLLPFLVQKKSPHSHCAGFFRDFRYASARTAGGNGGGGNNNHGQAVITHGVPVCHLSG</sequence>
<accession>A0AAU8ZJ03</accession>
<dbReference type="EMBL" id="CP028956">
    <property type="protein sequence ID" value="AWC92846.1"/>
    <property type="molecule type" value="Genomic_DNA"/>
</dbReference>
<dbReference type="AlphaFoldDB" id="A0AAU8ZJ03"/>
<organism evidence="1 2">
    <name type="scientific">Morganella morganii</name>
    <name type="common">Proteus morganii</name>
    <dbReference type="NCBI Taxonomy" id="582"/>
    <lineage>
        <taxon>Bacteria</taxon>
        <taxon>Pseudomonadati</taxon>
        <taxon>Pseudomonadota</taxon>
        <taxon>Gammaproteobacteria</taxon>
        <taxon>Enterobacterales</taxon>
        <taxon>Morganellaceae</taxon>
        <taxon>Morganella</taxon>
    </lineage>
</organism>
<gene>
    <name evidence="1" type="ORF">AM380_03880</name>
</gene>
<reference evidence="1 2" key="1">
    <citation type="submission" date="2018-04" db="EMBL/GenBank/DDBJ databases">
        <title>Whole genome sequencing of Morganella morganii AR_0133.</title>
        <authorList>
            <person name="Conlan S."/>
            <person name="Thomas P.J."/>
            <person name="Mullikin J."/>
            <person name="Frank K.M."/>
            <person name="Segre J.A."/>
        </authorList>
    </citation>
    <scope>NUCLEOTIDE SEQUENCE [LARGE SCALE GENOMIC DNA]</scope>
    <source>
        <strain evidence="1 2">AR_0133</strain>
    </source>
</reference>
<protein>
    <submittedName>
        <fullName evidence="1">Uncharacterized protein</fullName>
    </submittedName>
</protein>
<evidence type="ECO:0000313" key="1">
    <source>
        <dbReference type="EMBL" id="AWC92846.1"/>
    </source>
</evidence>
<dbReference type="Proteomes" id="UP000244682">
    <property type="component" value="Chromosome"/>
</dbReference>
<evidence type="ECO:0000313" key="2">
    <source>
        <dbReference type="Proteomes" id="UP000244682"/>
    </source>
</evidence>
<proteinExistence type="predicted"/>